<evidence type="ECO:0000313" key="3">
    <source>
        <dbReference type="Proteomes" id="UP000054248"/>
    </source>
</evidence>
<sequence length="492" mass="53753">MSSALTESTALSPRPEQYHHSAFIRRRGTGTSPRLPPDVYDGDKGYSAVSTPRLEEGWIGPHKNDDILSPDLRDFEEGKMAGTSRTQCMSERDDGINPRLLSVGVPRSHHPTHQPPSGAPTPTPDISLPDVPAPSSASLFNRPSSTSLSSAWPAPPSHSHSGGSSRPTSLSRTASKQIPRLPTPDFSKLRNSGSYKQAWAVPLNFLRRGSGEAFLEGDEQRSRSGADGQVQMGRGYLERFHIPYPSWNLSWMWGPNSGRDLAPLVARTDSEGSRSSSTTGSSSSSIPTSPQRRSSGLIATEEELGYRHNRHHSLTNTRNIRRSASSLHVSSERPLSSVFEDDSSDEELLRKGERKRKHWRESTLSRLFPKPPPHRYPTLKSPNPNSNHDRPSFTSSSLPPLADAGSCTLADILPSLQETSARFTRKFPWGANGSGMQFVRLNGEEEEKERSAVDAIGVSLSEGGEGGFGVEGVGRWNGFKWTLMLSVTSVSV</sequence>
<name>A0A0C3QE95_9AGAM</name>
<dbReference type="AlphaFoldDB" id="A0A0C3QE95"/>
<feature type="compositionally biased region" description="Polar residues" evidence="1">
    <location>
        <begin position="314"/>
        <end position="329"/>
    </location>
</feature>
<feature type="compositionally biased region" description="Polar residues" evidence="1">
    <location>
        <begin position="1"/>
        <end position="11"/>
    </location>
</feature>
<feature type="compositionally biased region" description="Polar residues" evidence="1">
    <location>
        <begin position="380"/>
        <end position="398"/>
    </location>
</feature>
<protein>
    <submittedName>
        <fullName evidence="2">Uncharacterized protein</fullName>
    </submittedName>
</protein>
<dbReference type="Proteomes" id="UP000054248">
    <property type="component" value="Unassembled WGS sequence"/>
</dbReference>
<feature type="region of interest" description="Disordered" evidence="1">
    <location>
        <begin position="1"/>
        <end position="189"/>
    </location>
</feature>
<evidence type="ECO:0000313" key="2">
    <source>
        <dbReference type="EMBL" id="KIO29440.1"/>
    </source>
</evidence>
<reference evidence="2 3" key="1">
    <citation type="submission" date="2014-04" db="EMBL/GenBank/DDBJ databases">
        <authorList>
            <consortium name="DOE Joint Genome Institute"/>
            <person name="Kuo A."/>
            <person name="Girlanda M."/>
            <person name="Perotto S."/>
            <person name="Kohler A."/>
            <person name="Nagy L.G."/>
            <person name="Floudas D."/>
            <person name="Copeland A."/>
            <person name="Barry K.W."/>
            <person name="Cichocki N."/>
            <person name="Veneault-Fourrey C."/>
            <person name="LaButti K."/>
            <person name="Lindquist E.A."/>
            <person name="Lipzen A."/>
            <person name="Lundell T."/>
            <person name="Morin E."/>
            <person name="Murat C."/>
            <person name="Sun H."/>
            <person name="Tunlid A."/>
            <person name="Henrissat B."/>
            <person name="Grigoriev I.V."/>
            <person name="Hibbett D.S."/>
            <person name="Martin F."/>
            <person name="Nordberg H.P."/>
            <person name="Cantor M.N."/>
            <person name="Hua S.X."/>
        </authorList>
    </citation>
    <scope>NUCLEOTIDE SEQUENCE [LARGE SCALE GENOMIC DNA]</scope>
    <source>
        <strain evidence="2 3">MUT 4182</strain>
    </source>
</reference>
<evidence type="ECO:0000256" key="1">
    <source>
        <dbReference type="SAM" id="MobiDB-lite"/>
    </source>
</evidence>
<feature type="compositionally biased region" description="Low complexity" evidence="1">
    <location>
        <begin position="273"/>
        <end position="295"/>
    </location>
</feature>
<dbReference type="OrthoDB" id="3246772at2759"/>
<proteinExistence type="predicted"/>
<reference evidence="3" key="2">
    <citation type="submission" date="2015-01" db="EMBL/GenBank/DDBJ databases">
        <title>Evolutionary Origins and Diversification of the Mycorrhizal Mutualists.</title>
        <authorList>
            <consortium name="DOE Joint Genome Institute"/>
            <consortium name="Mycorrhizal Genomics Consortium"/>
            <person name="Kohler A."/>
            <person name="Kuo A."/>
            <person name="Nagy L.G."/>
            <person name="Floudas D."/>
            <person name="Copeland A."/>
            <person name="Barry K.W."/>
            <person name="Cichocki N."/>
            <person name="Veneault-Fourrey C."/>
            <person name="LaButti K."/>
            <person name="Lindquist E.A."/>
            <person name="Lipzen A."/>
            <person name="Lundell T."/>
            <person name="Morin E."/>
            <person name="Murat C."/>
            <person name="Riley R."/>
            <person name="Ohm R."/>
            <person name="Sun H."/>
            <person name="Tunlid A."/>
            <person name="Henrissat B."/>
            <person name="Grigoriev I.V."/>
            <person name="Hibbett D.S."/>
            <person name="Martin F."/>
        </authorList>
    </citation>
    <scope>NUCLEOTIDE SEQUENCE [LARGE SCALE GENOMIC DNA]</scope>
    <source>
        <strain evidence="3">MUT 4182</strain>
    </source>
</reference>
<dbReference type="HOGENOM" id="CLU_554545_0_0_1"/>
<feature type="region of interest" description="Disordered" evidence="1">
    <location>
        <begin position="267"/>
        <end position="399"/>
    </location>
</feature>
<gene>
    <name evidence="2" type="ORF">M407DRAFT_21502</name>
</gene>
<feature type="compositionally biased region" description="Basic and acidic residues" evidence="1">
    <location>
        <begin position="62"/>
        <end position="79"/>
    </location>
</feature>
<feature type="compositionally biased region" description="Low complexity" evidence="1">
    <location>
        <begin position="142"/>
        <end position="171"/>
    </location>
</feature>
<dbReference type="EMBL" id="KN822983">
    <property type="protein sequence ID" value="KIO29440.1"/>
    <property type="molecule type" value="Genomic_DNA"/>
</dbReference>
<feature type="compositionally biased region" description="Pro residues" evidence="1">
    <location>
        <begin position="113"/>
        <end position="123"/>
    </location>
</feature>
<organism evidence="2 3">
    <name type="scientific">Tulasnella calospora MUT 4182</name>
    <dbReference type="NCBI Taxonomy" id="1051891"/>
    <lineage>
        <taxon>Eukaryota</taxon>
        <taxon>Fungi</taxon>
        <taxon>Dikarya</taxon>
        <taxon>Basidiomycota</taxon>
        <taxon>Agaricomycotina</taxon>
        <taxon>Agaricomycetes</taxon>
        <taxon>Cantharellales</taxon>
        <taxon>Tulasnellaceae</taxon>
        <taxon>Tulasnella</taxon>
    </lineage>
</organism>
<keyword evidence="3" id="KW-1185">Reference proteome</keyword>
<accession>A0A0C3QE95</accession>